<dbReference type="InterPro" id="IPR000524">
    <property type="entry name" value="Tscrpt_reg_HTH_GntR"/>
</dbReference>
<keyword evidence="8" id="KW-1185">Reference proteome</keyword>
<evidence type="ECO:0000256" key="5">
    <source>
        <dbReference type="ARBA" id="ARBA00023163"/>
    </source>
</evidence>
<evidence type="ECO:0000313" key="7">
    <source>
        <dbReference type="EMBL" id="MDI6452665.1"/>
    </source>
</evidence>
<name>A0AAW6U6X1_9MOLU</name>
<evidence type="ECO:0000256" key="3">
    <source>
        <dbReference type="ARBA" id="ARBA00023015"/>
    </source>
</evidence>
<dbReference type="InterPro" id="IPR036390">
    <property type="entry name" value="WH_DNA-bd_sf"/>
</dbReference>
<dbReference type="GO" id="GO:0008483">
    <property type="term" value="F:transaminase activity"/>
    <property type="evidence" value="ECO:0007669"/>
    <property type="project" value="UniProtKB-KW"/>
</dbReference>
<dbReference type="GO" id="GO:0003677">
    <property type="term" value="F:DNA binding"/>
    <property type="evidence" value="ECO:0007669"/>
    <property type="project" value="UniProtKB-KW"/>
</dbReference>
<dbReference type="Gene3D" id="3.40.640.10">
    <property type="entry name" value="Type I PLP-dependent aspartate aminotransferase-like (Major domain)"/>
    <property type="match status" value="1"/>
</dbReference>
<dbReference type="RefSeq" id="WP_282839083.1">
    <property type="nucleotide sequence ID" value="NZ_JASCXW010000008.1"/>
</dbReference>
<evidence type="ECO:0000256" key="1">
    <source>
        <dbReference type="ARBA" id="ARBA00005384"/>
    </source>
</evidence>
<evidence type="ECO:0000256" key="4">
    <source>
        <dbReference type="ARBA" id="ARBA00023125"/>
    </source>
</evidence>
<dbReference type="PANTHER" id="PTHR46577">
    <property type="entry name" value="HTH-TYPE TRANSCRIPTIONAL REGULATORY PROTEIN GABR"/>
    <property type="match status" value="1"/>
</dbReference>
<gene>
    <name evidence="7" type="ORF">QJ521_03715</name>
</gene>
<dbReference type="InterPro" id="IPR015424">
    <property type="entry name" value="PyrdxlP-dep_Trfase"/>
</dbReference>
<dbReference type="Pfam" id="PF00155">
    <property type="entry name" value="Aminotran_1_2"/>
    <property type="match status" value="1"/>
</dbReference>
<proteinExistence type="inferred from homology"/>
<dbReference type="Gene3D" id="1.10.10.10">
    <property type="entry name" value="Winged helix-like DNA-binding domain superfamily/Winged helix DNA-binding domain"/>
    <property type="match status" value="1"/>
</dbReference>
<comment type="similarity">
    <text evidence="1">In the C-terminal section; belongs to the class-I pyridoxal-phosphate-dependent aminotransferase family.</text>
</comment>
<dbReference type="InterPro" id="IPR004839">
    <property type="entry name" value="Aminotransferase_I/II_large"/>
</dbReference>
<feature type="domain" description="HTH gntR-type" evidence="6">
    <location>
        <begin position="8"/>
        <end position="76"/>
    </location>
</feature>
<dbReference type="EMBL" id="JASCXW010000008">
    <property type="protein sequence ID" value="MDI6452665.1"/>
    <property type="molecule type" value="Genomic_DNA"/>
</dbReference>
<reference evidence="7" key="1">
    <citation type="submission" date="2023-05" db="EMBL/GenBank/DDBJ databases">
        <title>Mariniplasma microaerophilum sp. nov., a novel anaerobic mollicute isolated from terrestrial mud volcano, Taman Peninsula, Russia.</title>
        <authorList>
            <person name="Khomyakova M.A."/>
            <person name="Merkel A.Y."/>
            <person name="Slobodkin A.I."/>
        </authorList>
    </citation>
    <scope>NUCLEOTIDE SEQUENCE</scope>
    <source>
        <strain evidence="7">M4Ah</strain>
    </source>
</reference>
<dbReference type="GO" id="GO:0030170">
    <property type="term" value="F:pyridoxal phosphate binding"/>
    <property type="evidence" value="ECO:0007669"/>
    <property type="project" value="InterPro"/>
</dbReference>
<comment type="caution">
    <text evidence="7">The sequence shown here is derived from an EMBL/GenBank/DDBJ whole genome shotgun (WGS) entry which is preliminary data.</text>
</comment>
<dbReference type="InterPro" id="IPR051446">
    <property type="entry name" value="HTH_trans_reg/aminotransferase"/>
</dbReference>
<dbReference type="Pfam" id="PF00392">
    <property type="entry name" value="GntR"/>
    <property type="match status" value="1"/>
</dbReference>
<keyword evidence="5" id="KW-0804">Transcription</keyword>
<dbReference type="InterPro" id="IPR036388">
    <property type="entry name" value="WH-like_DNA-bd_sf"/>
</dbReference>
<organism evidence="7 8">
    <name type="scientific">Peloplasma aerotolerans</name>
    <dbReference type="NCBI Taxonomy" id="3044389"/>
    <lineage>
        <taxon>Bacteria</taxon>
        <taxon>Bacillati</taxon>
        <taxon>Mycoplasmatota</taxon>
        <taxon>Mollicutes</taxon>
        <taxon>Acholeplasmatales</taxon>
        <taxon>Acholeplasmataceae</taxon>
        <taxon>Peloplasma</taxon>
    </lineage>
</organism>
<dbReference type="GO" id="GO:0003700">
    <property type="term" value="F:DNA-binding transcription factor activity"/>
    <property type="evidence" value="ECO:0007669"/>
    <property type="project" value="InterPro"/>
</dbReference>
<sequence length="460" mass="53334">MNKNKRETPIYVNLYEQIKKMIQEGKYSENEKLPSKRKLAASLKISPLTVDAAYQQLIAEGYVYSIEKSGYYVAKQVEVLENTTKQKYKIEYENQIETIDYKFAFRTNVVDTSLFPNATWAKLSREVLSENHHEMLNITNPKGMEPLRKEIAKYLELYRGMKVHEEQIIIGSGTTSLISILIEIFGRDKHYAIEDPGYSKIYHLYKGNDVKLSLINVDDNGLSLEHLINAQANIVHITPSHQFPTGIVMPIQRRNELLNWAIASTDRYIIEDDYDSEFRFQGKPIPALQGLDNHQKVIYMNTFTKTLAPSFRMSYMVLPLKLLTKYKEISAHHSCTVPNFEQYIMYKFMNGGYFERHINRMKNQYRQKLDIILKMIQKYPNIEIKGHETGLHFLLVIDTGASEQTIIQKAKKQRIEISGLSSYYKIQGHKNSKPTLVIGYSGIKTEEIETYMNALINIIS</sequence>
<dbReference type="SMART" id="SM00345">
    <property type="entry name" value="HTH_GNTR"/>
    <property type="match status" value="1"/>
</dbReference>
<dbReference type="SUPFAM" id="SSF46785">
    <property type="entry name" value="Winged helix' DNA-binding domain"/>
    <property type="match status" value="1"/>
</dbReference>
<protein>
    <submittedName>
        <fullName evidence="7">PLP-dependent aminotransferase family protein</fullName>
    </submittedName>
</protein>
<dbReference type="PANTHER" id="PTHR46577:SF1">
    <property type="entry name" value="HTH-TYPE TRANSCRIPTIONAL REGULATORY PROTEIN GABR"/>
    <property type="match status" value="1"/>
</dbReference>
<keyword evidence="4" id="KW-0238">DNA-binding</keyword>
<dbReference type="SUPFAM" id="SSF53383">
    <property type="entry name" value="PLP-dependent transferases"/>
    <property type="match status" value="1"/>
</dbReference>
<keyword evidence="3" id="KW-0805">Transcription regulation</keyword>
<dbReference type="CDD" id="cd07377">
    <property type="entry name" value="WHTH_GntR"/>
    <property type="match status" value="1"/>
</dbReference>
<accession>A0AAW6U6X1</accession>
<keyword evidence="2" id="KW-0663">Pyridoxal phosphate</keyword>
<dbReference type="CDD" id="cd00609">
    <property type="entry name" value="AAT_like"/>
    <property type="match status" value="1"/>
</dbReference>
<keyword evidence="7" id="KW-0808">Transferase</keyword>
<evidence type="ECO:0000313" key="8">
    <source>
        <dbReference type="Proteomes" id="UP001431532"/>
    </source>
</evidence>
<keyword evidence="7" id="KW-0032">Aminotransferase</keyword>
<dbReference type="InterPro" id="IPR015421">
    <property type="entry name" value="PyrdxlP-dep_Trfase_major"/>
</dbReference>
<dbReference type="AlphaFoldDB" id="A0AAW6U6X1"/>
<evidence type="ECO:0000259" key="6">
    <source>
        <dbReference type="PROSITE" id="PS50949"/>
    </source>
</evidence>
<dbReference type="PROSITE" id="PS50949">
    <property type="entry name" value="HTH_GNTR"/>
    <property type="match status" value="1"/>
</dbReference>
<dbReference type="Proteomes" id="UP001431532">
    <property type="component" value="Unassembled WGS sequence"/>
</dbReference>
<evidence type="ECO:0000256" key="2">
    <source>
        <dbReference type="ARBA" id="ARBA00022898"/>
    </source>
</evidence>